<reference evidence="7 8" key="1">
    <citation type="submission" date="2018-07" db="EMBL/GenBank/DDBJ databases">
        <title>Genome sequence of Rhodococcus rhodnii ATCC 35071 from Rhodnius prolixus.</title>
        <authorList>
            <person name="Patel V."/>
            <person name="Vogel K.J."/>
        </authorList>
    </citation>
    <scope>NUCLEOTIDE SEQUENCE [LARGE SCALE GENOMIC DNA]</scope>
    <source>
        <strain evidence="7 8">ATCC 35071</strain>
    </source>
</reference>
<evidence type="ECO:0000256" key="5">
    <source>
        <dbReference type="ARBA" id="ARBA00023136"/>
    </source>
</evidence>
<dbReference type="GO" id="GO:0015075">
    <property type="term" value="F:monoatomic ion transmembrane transporter activity"/>
    <property type="evidence" value="ECO:0007669"/>
    <property type="project" value="InterPro"/>
</dbReference>
<evidence type="ECO:0000256" key="3">
    <source>
        <dbReference type="ARBA" id="ARBA00022692"/>
    </source>
</evidence>
<keyword evidence="2" id="KW-1003">Cell membrane</keyword>
<evidence type="ECO:0000256" key="2">
    <source>
        <dbReference type="ARBA" id="ARBA00022475"/>
    </source>
</evidence>
<evidence type="ECO:0000313" key="7">
    <source>
        <dbReference type="EMBL" id="TXG92142.1"/>
    </source>
</evidence>
<evidence type="ECO:0000313" key="8">
    <source>
        <dbReference type="Proteomes" id="UP000471120"/>
    </source>
</evidence>
<dbReference type="Proteomes" id="UP000471120">
    <property type="component" value="Unassembled WGS sequence"/>
</dbReference>
<evidence type="ECO:0000256" key="1">
    <source>
        <dbReference type="ARBA" id="ARBA00004651"/>
    </source>
</evidence>
<organism evidence="7 8">
    <name type="scientific">Rhodococcus rhodnii</name>
    <dbReference type="NCBI Taxonomy" id="38312"/>
    <lineage>
        <taxon>Bacteria</taxon>
        <taxon>Bacillati</taxon>
        <taxon>Actinomycetota</taxon>
        <taxon>Actinomycetes</taxon>
        <taxon>Mycobacteriales</taxon>
        <taxon>Nocardiaceae</taxon>
        <taxon>Rhodococcus</taxon>
    </lineage>
</organism>
<evidence type="ECO:0000256" key="4">
    <source>
        <dbReference type="ARBA" id="ARBA00022989"/>
    </source>
</evidence>
<comment type="subcellular location">
    <subcellularLocation>
        <location evidence="1">Cell membrane</location>
        <topology evidence="1">Multi-pass membrane protein</topology>
    </subcellularLocation>
</comment>
<feature type="transmembrane region" description="Helical" evidence="6">
    <location>
        <begin position="62"/>
        <end position="81"/>
    </location>
</feature>
<feature type="transmembrane region" description="Helical" evidence="6">
    <location>
        <begin position="36"/>
        <end position="56"/>
    </location>
</feature>
<dbReference type="GO" id="GO:0005886">
    <property type="term" value="C:plasma membrane"/>
    <property type="evidence" value="ECO:0007669"/>
    <property type="project" value="UniProtKB-SubCell"/>
</dbReference>
<sequence length="86" mass="8973">MTPVTWTVLAVIAATMIPAAYRIATARSDADRAVSSDLIFFAFVGVVAVLGLTLAGGVVFDVILVATVVGFLATMSMARLVTRGKR</sequence>
<keyword evidence="3 6" id="KW-0812">Transmembrane</keyword>
<keyword evidence="5 6" id="KW-0472">Membrane</keyword>
<dbReference type="Pfam" id="PF04066">
    <property type="entry name" value="MrpF_PhaF"/>
    <property type="match status" value="1"/>
</dbReference>
<dbReference type="RefSeq" id="WP_040773082.1">
    <property type="nucleotide sequence ID" value="NZ_QRCM01000001.1"/>
</dbReference>
<dbReference type="AlphaFoldDB" id="A0A6P2CIL9"/>
<dbReference type="InterPro" id="IPR007208">
    <property type="entry name" value="MrpF/PhaF-like"/>
</dbReference>
<evidence type="ECO:0000256" key="6">
    <source>
        <dbReference type="SAM" id="Phobius"/>
    </source>
</evidence>
<feature type="transmembrane region" description="Helical" evidence="6">
    <location>
        <begin position="6"/>
        <end position="24"/>
    </location>
</feature>
<accession>A0A6P2CIL9</accession>
<comment type="caution">
    <text evidence="7">The sequence shown here is derived from an EMBL/GenBank/DDBJ whole genome shotgun (WGS) entry which is preliminary data.</text>
</comment>
<dbReference type="EMBL" id="QRCM01000001">
    <property type="protein sequence ID" value="TXG92142.1"/>
    <property type="molecule type" value="Genomic_DNA"/>
</dbReference>
<gene>
    <name evidence="7" type="ORF">DW322_20670</name>
</gene>
<proteinExistence type="predicted"/>
<keyword evidence="4 6" id="KW-1133">Transmembrane helix</keyword>
<protein>
    <submittedName>
        <fullName evidence="7">Pesticidal protein Cry26Aa</fullName>
    </submittedName>
</protein>
<name>A0A6P2CIL9_9NOCA</name>